<comment type="caution">
    <text evidence="7">The sequence shown here is derived from an EMBL/GenBank/DDBJ whole genome shotgun (WGS) entry which is preliminary data.</text>
</comment>
<dbReference type="PROSITE" id="PS00135">
    <property type="entry name" value="TRYPSIN_SER"/>
    <property type="match status" value="1"/>
</dbReference>
<dbReference type="SUPFAM" id="SSF50494">
    <property type="entry name" value="Trypsin-like serine proteases"/>
    <property type="match status" value="1"/>
</dbReference>
<evidence type="ECO:0000256" key="2">
    <source>
        <dbReference type="ARBA" id="ARBA00022525"/>
    </source>
</evidence>
<accession>A0AAV2RTP5</accession>
<dbReference type="GO" id="GO:0005576">
    <property type="term" value="C:extracellular region"/>
    <property type="evidence" value="ECO:0007669"/>
    <property type="project" value="UniProtKB-SubCell"/>
</dbReference>
<organism evidence="7 8">
    <name type="scientific">Meganyctiphanes norvegica</name>
    <name type="common">Northern krill</name>
    <name type="synonym">Thysanopoda norvegica</name>
    <dbReference type="NCBI Taxonomy" id="48144"/>
    <lineage>
        <taxon>Eukaryota</taxon>
        <taxon>Metazoa</taxon>
        <taxon>Ecdysozoa</taxon>
        <taxon>Arthropoda</taxon>
        <taxon>Crustacea</taxon>
        <taxon>Multicrustacea</taxon>
        <taxon>Malacostraca</taxon>
        <taxon>Eumalacostraca</taxon>
        <taxon>Eucarida</taxon>
        <taxon>Euphausiacea</taxon>
        <taxon>Euphausiidae</taxon>
        <taxon>Meganyctiphanes</taxon>
    </lineage>
</organism>
<dbReference type="PANTHER" id="PTHR24253">
    <property type="entry name" value="TRANSMEMBRANE PROTEASE SERINE"/>
    <property type="match status" value="1"/>
</dbReference>
<dbReference type="PROSITE" id="PS50240">
    <property type="entry name" value="TRYPSIN_DOM"/>
    <property type="match status" value="1"/>
</dbReference>
<keyword evidence="5" id="KW-0325">Glycoprotein</keyword>
<feature type="domain" description="Peptidase S1" evidence="6">
    <location>
        <begin position="1"/>
        <end position="92"/>
    </location>
</feature>
<evidence type="ECO:0000256" key="3">
    <source>
        <dbReference type="ARBA" id="ARBA00022729"/>
    </source>
</evidence>
<name>A0AAV2RTP5_MEGNR</name>
<evidence type="ECO:0000256" key="1">
    <source>
        <dbReference type="ARBA" id="ARBA00004613"/>
    </source>
</evidence>
<dbReference type="InterPro" id="IPR043504">
    <property type="entry name" value="Peptidase_S1_PA_chymotrypsin"/>
</dbReference>
<evidence type="ECO:0000313" key="8">
    <source>
        <dbReference type="Proteomes" id="UP001497623"/>
    </source>
</evidence>
<feature type="non-terminal residue" evidence="7">
    <location>
        <position position="1"/>
    </location>
</feature>
<dbReference type="PANTHER" id="PTHR24253:SF176">
    <property type="entry name" value="CORIN, ISOFORM B"/>
    <property type="match status" value="1"/>
</dbReference>
<dbReference type="InterPro" id="IPR033116">
    <property type="entry name" value="TRYPSIN_SER"/>
</dbReference>
<evidence type="ECO:0000259" key="6">
    <source>
        <dbReference type="PROSITE" id="PS50240"/>
    </source>
</evidence>
<dbReference type="AlphaFoldDB" id="A0AAV2RTP5"/>
<proteinExistence type="predicted"/>
<dbReference type="EMBL" id="CAXKWB010033602">
    <property type="protein sequence ID" value="CAL4143316.1"/>
    <property type="molecule type" value="Genomic_DNA"/>
</dbReference>
<evidence type="ECO:0000313" key="7">
    <source>
        <dbReference type="EMBL" id="CAL4143316.1"/>
    </source>
</evidence>
<dbReference type="GO" id="GO:0006508">
    <property type="term" value="P:proteolysis"/>
    <property type="evidence" value="ECO:0007669"/>
    <property type="project" value="InterPro"/>
</dbReference>
<dbReference type="FunFam" id="2.40.10.10:FF:000054">
    <property type="entry name" value="Complement C1r subcomponent"/>
    <property type="match status" value="1"/>
</dbReference>
<keyword evidence="2" id="KW-0964">Secreted</keyword>
<gene>
    <name evidence="7" type="ORF">MNOR_LOCUS29271</name>
</gene>
<reference evidence="7 8" key="1">
    <citation type="submission" date="2024-05" db="EMBL/GenBank/DDBJ databases">
        <authorList>
            <person name="Wallberg A."/>
        </authorList>
    </citation>
    <scope>NUCLEOTIDE SEQUENCE [LARGE SCALE GENOMIC DNA]</scope>
</reference>
<sequence length="107" mass="11451">LWSQHAPGHYNLLKGYSYPQGFTRQILCAGRPGVDACKGDSGGPLAYHTTHGSNYVIGIVSKGIPTCADFPIIPGIYTNVPYYVDWIKSKTGIPYPAAALFPGSLGH</sequence>
<dbReference type="InterPro" id="IPR009003">
    <property type="entry name" value="Peptidase_S1_PA"/>
</dbReference>
<keyword evidence="4" id="KW-1015">Disulfide bond</keyword>
<keyword evidence="8" id="KW-1185">Reference proteome</keyword>
<dbReference type="Gene3D" id="2.40.10.10">
    <property type="entry name" value="Trypsin-like serine proteases"/>
    <property type="match status" value="1"/>
</dbReference>
<evidence type="ECO:0000256" key="5">
    <source>
        <dbReference type="ARBA" id="ARBA00023180"/>
    </source>
</evidence>
<dbReference type="GO" id="GO:0004252">
    <property type="term" value="F:serine-type endopeptidase activity"/>
    <property type="evidence" value="ECO:0007669"/>
    <property type="project" value="InterPro"/>
</dbReference>
<dbReference type="Proteomes" id="UP001497623">
    <property type="component" value="Unassembled WGS sequence"/>
</dbReference>
<keyword evidence="3" id="KW-0732">Signal</keyword>
<dbReference type="InterPro" id="IPR001254">
    <property type="entry name" value="Trypsin_dom"/>
</dbReference>
<evidence type="ECO:0000256" key="4">
    <source>
        <dbReference type="ARBA" id="ARBA00023157"/>
    </source>
</evidence>
<protein>
    <recommendedName>
        <fullName evidence="6">Peptidase S1 domain-containing protein</fullName>
    </recommendedName>
</protein>
<dbReference type="Pfam" id="PF00089">
    <property type="entry name" value="Trypsin"/>
    <property type="match status" value="1"/>
</dbReference>
<comment type="subcellular location">
    <subcellularLocation>
        <location evidence="1">Secreted</location>
    </subcellularLocation>
</comment>